<dbReference type="InterPro" id="IPR026031">
    <property type="entry name" value="Cyt_c_CcmB_bac"/>
</dbReference>
<accession>A0A6M0JZP9</accession>
<feature type="transmembrane region" description="Helical" evidence="13">
    <location>
        <begin position="161"/>
        <end position="183"/>
    </location>
</feature>
<dbReference type="AlphaFoldDB" id="A0A6M0JZP9"/>
<reference evidence="14 15" key="1">
    <citation type="submission" date="2020-02" db="EMBL/GenBank/DDBJ databases">
        <title>Genome sequences of Thiorhodococcus mannitoliphagus and Thiorhodococcus minor, purple sulfur photosynthetic bacteria in the gammaproteobacterial family, Chromatiaceae.</title>
        <authorList>
            <person name="Aviles F.A."/>
            <person name="Meyer T.E."/>
            <person name="Kyndt J.A."/>
        </authorList>
    </citation>
    <scope>NUCLEOTIDE SEQUENCE [LARGE SCALE GENOMIC DNA]</scope>
    <source>
        <strain evidence="14 15">DSM 11518</strain>
    </source>
</reference>
<dbReference type="GO" id="GO:1903607">
    <property type="term" value="P:cytochrome c biosynthetic process"/>
    <property type="evidence" value="ECO:0007669"/>
    <property type="project" value="TreeGrafter"/>
</dbReference>
<keyword evidence="11 12" id="KW-0472">Membrane</keyword>
<proteinExistence type="inferred from homology"/>
<evidence type="ECO:0000256" key="7">
    <source>
        <dbReference type="ARBA" id="ARBA00022519"/>
    </source>
</evidence>
<dbReference type="GO" id="GO:0015232">
    <property type="term" value="F:heme transmembrane transporter activity"/>
    <property type="evidence" value="ECO:0007669"/>
    <property type="project" value="InterPro"/>
</dbReference>
<dbReference type="PRINTS" id="PR01414">
    <property type="entry name" value="CCMBBIOGNSIS"/>
</dbReference>
<comment type="caution">
    <text evidence="14">The sequence shown here is derived from an EMBL/GenBank/DDBJ whole genome shotgun (WGS) entry which is preliminary data.</text>
</comment>
<feature type="transmembrane region" description="Helical" evidence="13">
    <location>
        <begin position="195"/>
        <end position="218"/>
    </location>
</feature>
<evidence type="ECO:0000256" key="2">
    <source>
        <dbReference type="ARBA" id="ARBA00004429"/>
    </source>
</evidence>
<keyword evidence="9 12" id="KW-0201">Cytochrome c-type biogenesis</keyword>
<evidence type="ECO:0000256" key="10">
    <source>
        <dbReference type="ARBA" id="ARBA00022989"/>
    </source>
</evidence>
<evidence type="ECO:0000256" key="6">
    <source>
        <dbReference type="ARBA" id="ARBA00022475"/>
    </source>
</evidence>
<feature type="transmembrane region" description="Helical" evidence="13">
    <location>
        <begin position="21"/>
        <end position="41"/>
    </location>
</feature>
<evidence type="ECO:0000256" key="5">
    <source>
        <dbReference type="ARBA" id="ARBA00022448"/>
    </source>
</evidence>
<keyword evidence="8 13" id="KW-0812">Transmembrane</keyword>
<keyword evidence="5 12" id="KW-0813">Transport</keyword>
<evidence type="ECO:0000313" key="14">
    <source>
        <dbReference type="EMBL" id="NEV62942.1"/>
    </source>
</evidence>
<dbReference type="NCBIfam" id="TIGR01190">
    <property type="entry name" value="ccmB"/>
    <property type="match status" value="1"/>
</dbReference>
<dbReference type="Proteomes" id="UP000483379">
    <property type="component" value="Unassembled WGS sequence"/>
</dbReference>
<dbReference type="InterPro" id="IPR003544">
    <property type="entry name" value="Cyt_c_biogenesis_CcmB"/>
</dbReference>
<dbReference type="GO" id="GO:0017004">
    <property type="term" value="P:cytochrome complex assembly"/>
    <property type="evidence" value="ECO:0007669"/>
    <property type="project" value="UniProtKB-KW"/>
</dbReference>
<keyword evidence="7 12" id="KW-0997">Cell inner membrane</keyword>
<keyword evidence="10 13" id="KW-1133">Transmembrane helix</keyword>
<evidence type="ECO:0000256" key="1">
    <source>
        <dbReference type="ARBA" id="ARBA00002442"/>
    </source>
</evidence>
<comment type="subcellular location">
    <subcellularLocation>
        <location evidence="2">Cell inner membrane</location>
        <topology evidence="2">Multi-pass membrane protein</topology>
    </subcellularLocation>
</comment>
<protein>
    <recommendedName>
        <fullName evidence="4 12">Heme exporter protein B</fullName>
    </recommendedName>
</protein>
<evidence type="ECO:0000256" key="9">
    <source>
        <dbReference type="ARBA" id="ARBA00022748"/>
    </source>
</evidence>
<dbReference type="EMBL" id="JAAIJQ010000038">
    <property type="protein sequence ID" value="NEV62942.1"/>
    <property type="molecule type" value="Genomic_DNA"/>
</dbReference>
<dbReference type="PANTHER" id="PTHR30070:SF1">
    <property type="entry name" value="CYTOCHROME C BIOGENESIS B-RELATED"/>
    <property type="match status" value="1"/>
</dbReference>
<sequence>MFRVFWTVLKRDLTLAMRRRTDVLTTLFFFVIVVSLFPLGVGTERKVLATLGPGVVWVAALLASMLALERLFAADYEDGTLEQMLLTAQPLSLLVLAKVAAHWLLTGLPLVLIAPLVGMQYHLSDAAIGVMMLSLLLGTPVLSLIGAIGAALTLGLRGGGILLSLLILPLYIPILVYGSGAVQVSDIAIADTQPYVALLGAFLMVAAIFAPVASSAALRISLE</sequence>
<dbReference type="PIRSF" id="PIRSF002764">
    <property type="entry name" value="CcmB"/>
    <property type="match status" value="1"/>
</dbReference>
<keyword evidence="15" id="KW-1185">Reference proteome</keyword>
<dbReference type="RefSeq" id="WP_164453407.1">
    <property type="nucleotide sequence ID" value="NZ_JAAIJQ010000038.1"/>
</dbReference>
<evidence type="ECO:0000256" key="12">
    <source>
        <dbReference type="PIRNR" id="PIRNR002764"/>
    </source>
</evidence>
<evidence type="ECO:0000256" key="13">
    <source>
        <dbReference type="SAM" id="Phobius"/>
    </source>
</evidence>
<gene>
    <name evidence="14" type="primary">ccmB</name>
    <name evidence="14" type="ORF">G3446_13755</name>
</gene>
<comment type="function">
    <text evidence="1 12">Required for the export of heme to the periplasm for the biogenesis of c-type cytochromes.</text>
</comment>
<dbReference type="Pfam" id="PF03379">
    <property type="entry name" value="CcmB"/>
    <property type="match status" value="1"/>
</dbReference>
<feature type="transmembrane region" description="Helical" evidence="13">
    <location>
        <begin position="126"/>
        <end position="154"/>
    </location>
</feature>
<dbReference type="GO" id="GO:0005886">
    <property type="term" value="C:plasma membrane"/>
    <property type="evidence" value="ECO:0007669"/>
    <property type="project" value="UniProtKB-SubCell"/>
</dbReference>
<feature type="transmembrane region" description="Helical" evidence="13">
    <location>
        <begin position="47"/>
        <end position="72"/>
    </location>
</feature>
<dbReference type="PANTHER" id="PTHR30070">
    <property type="entry name" value="HEME EXPORTER PROTEIN B"/>
    <property type="match status" value="1"/>
</dbReference>
<comment type="similarity">
    <text evidence="3 12">Belongs to the CcmB/CycW/HelB family.</text>
</comment>
<name>A0A6M0JZP9_9GAMM</name>
<organism evidence="14 15">
    <name type="scientific">Thiorhodococcus minor</name>
    <dbReference type="NCBI Taxonomy" id="57489"/>
    <lineage>
        <taxon>Bacteria</taxon>
        <taxon>Pseudomonadati</taxon>
        <taxon>Pseudomonadota</taxon>
        <taxon>Gammaproteobacteria</taxon>
        <taxon>Chromatiales</taxon>
        <taxon>Chromatiaceae</taxon>
        <taxon>Thiorhodococcus</taxon>
    </lineage>
</organism>
<evidence type="ECO:0000256" key="3">
    <source>
        <dbReference type="ARBA" id="ARBA00010544"/>
    </source>
</evidence>
<evidence type="ECO:0000256" key="8">
    <source>
        <dbReference type="ARBA" id="ARBA00022692"/>
    </source>
</evidence>
<evidence type="ECO:0000256" key="4">
    <source>
        <dbReference type="ARBA" id="ARBA00016452"/>
    </source>
</evidence>
<feature type="transmembrane region" description="Helical" evidence="13">
    <location>
        <begin position="93"/>
        <end position="114"/>
    </location>
</feature>
<evidence type="ECO:0000313" key="15">
    <source>
        <dbReference type="Proteomes" id="UP000483379"/>
    </source>
</evidence>
<evidence type="ECO:0000256" key="11">
    <source>
        <dbReference type="ARBA" id="ARBA00023136"/>
    </source>
</evidence>
<keyword evidence="6 12" id="KW-1003">Cell membrane</keyword>